<gene>
    <name evidence="1" type="ORF">C5S46_07115</name>
</gene>
<dbReference type="Proteomes" id="UP000315423">
    <property type="component" value="Unassembled WGS sequence"/>
</dbReference>
<sequence>MVAFKKRLISHDIIMAEPGEKNANNKNNEISGCTHKSSRWPEGNWFFLSDNVTQQGLANHPHCIYCGTIKNISSDRAKSLGYYTGILGRMKELKKIQVRLISNELQAYDEFNDTYAQSKTWQIRIFIDIVKKHANISEQAIVKYL</sequence>
<reference evidence="1" key="1">
    <citation type="submission" date="2018-09" db="EMBL/GenBank/DDBJ databases">
        <title>A genomic encyclopedia of anaerobic methanotrophic archaea.</title>
        <authorList>
            <person name="Skennerton C.T."/>
            <person name="Chadwick G.L."/>
            <person name="Laso-Perez R."/>
            <person name="Leu A.O."/>
            <person name="Speth D.R."/>
            <person name="Yu H."/>
            <person name="Morgan-Lang C."/>
            <person name="Hatzenpichler R."/>
            <person name="Goudeau D."/>
            <person name="Malmstrom R."/>
            <person name="Woyke T."/>
            <person name="Hallam S."/>
            <person name="Tyson G.W."/>
            <person name="Wegener G."/>
            <person name="Boetius A."/>
            <person name="Orphan V.J."/>
        </authorList>
    </citation>
    <scope>NUCLEOTIDE SEQUENCE</scope>
    <source>
        <strain evidence="1">CONS3730D10UFb2</strain>
    </source>
</reference>
<evidence type="ECO:0000313" key="1">
    <source>
        <dbReference type="EMBL" id="TKY91195.1"/>
    </source>
</evidence>
<accession>A0AC61S929</accession>
<evidence type="ECO:0000313" key="2">
    <source>
        <dbReference type="Proteomes" id="UP000315423"/>
    </source>
</evidence>
<comment type="caution">
    <text evidence="1">The sequence shown here is derived from an EMBL/GenBank/DDBJ whole genome shotgun (WGS) entry which is preliminary data.</text>
</comment>
<protein>
    <submittedName>
        <fullName evidence="1">Uncharacterized protein</fullName>
    </submittedName>
</protein>
<proteinExistence type="predicted"/>
<dbReference type="EMBL" id="QYBA01000243">
    <property type="protein sequence ID" value="TKY91195.1"/>
    <property type="molecule type" value="Genomic_DNA"/>
</dbReference>
<name>A0AC61S929_9EURY</name>
<organism evidence="1 2">
    <name type="scientific">Candidatus Methanomarinus sp</name>
    <dbReference type="NCBI Taxonomy" id="3386244"/>
    <lineage>
        <taxon>Archaea</taxon>
        <taxon>Methanobacteriati</taxon>
        <taxon>Methanobacteriota</taxon>
        <taxon>Stenosarchaea group</taxon>
        <taxon>Methanomicrobia</taxon>
        <taxon>Methanosarcinales</taxon>
        <taxon>ANME-2 cluster</taxon>
        <taxon>Candidatus Methanocomedenaceae</taxon>
        <taxon>Candidatus Methanomarinus</taxon>
    </lineage>
</organism>